<dbReference type="Proteomes" id="UP000828048">
    <property type="component" value="Chromosome 1"/>
</dbReference>
<dbReference type="EMBL" id="CM037151">
    <property type="protein sequence ID" value="KAH7843149.1"/>
    <property type="molecule type" value="Genomic_DNA"/>
</dbReference>
<keyword evidence="2" id="KW-1185">Reference proteome</keyword>
<comment type="caution">
    <text evidence="1">The sequence shown here is derived from an EMBL/GenBank/DDBJ whole genome shotgun (WGS) entry which is preliminary data.</text>
</comment>
<organism evidence="1 2">
    <name type="scientific">Vaccinium darrowii</name>
    <dbReference type="NCBI Taxonomy" id="229202"/>
    <lineage>
        <taxon>Eukaryota</taxon>
        <taxon>Viridiplantae</taxon>
        <taxon>Streptophyta</taxon>
        <taxon>Embryophyta</taxon>
        <taxon>Tracheophyta</taxon>
        <taxon>Spermatophyta</taxon>
        <taxon>Magnoliopsida</taxon>
        <taxon>eudicotyledons</taxon>
        <taxon>Gunneridae</taxon>
        <taxon>Pentapetalae</taxon>
        <taxon>asterids</taxon>
        <taxon>Ericales</taxon>
        <taxon>Ericaceae</taxon>
        <taxon>Vaccinioideae</taxon>
        <taxon>Vaccinieae</taxon>
        <taxon>Vaccinium</taxon>
    </lineage>
</organism>
<reference evidence="1 2" key="1">
    <citation type="journal article" date="2021" name="Hortic Res">
        <title>High-quality reference genome and annotation aids understanding of berry development for evergreen blueberry (Vaccinium darrowii).</title>
        <authorList>
            <person name="Yu J."/>
            <person name="Hulse-Kemp A.M."/>
            <person name="Babiker E."/>
            <person name="Staton M."/>
        </authorList>
    </citation>
    <scope>NUCLEOTIDE SEQUENCE [LARGE SCALE GENOMIC DNA]</scope>
    <source>
        <strain evidence="2">cv. NJ 8807/NJ 8810</strain>
        <tissue evidence="1">Young leaf</tissue>
    </source>
</reference>
<name>A0ACB7XQE0_9ERIC</name>
<evidence type="ECO:0000313" key="1">
    <source>
        <dbReference type="EMBL" id="KAH7843149.1"/>
    </source>
</evidence>
<proteinExistence type="predicted"/>
<gene>
    <name evidence="1" type="ORF">Vadar_013287</name>
</gene>
<accession>A0ACB7XQE0</accession>
<protein>
    <submittedName>
        <fullName evidence="1">Uncharacterized protein</fullName>
    </submittedName>
</protein>
<evidence type="ECO:0000313" key="2">
    <source>
        <dbReference type="Proteomes" id="UP000828048"/>
    </source>
</evidence>
<sequence>MDVRRGRRRQVEVVGDTDRQEEQWPAAKGRVEVLRELTEAMSGRIESTHDRLQVLQGGGGGGETVLHLCVKYNRLMALKLVVEWMRSVANGVGENDSVINSKDRDRNTIFHLAAALKQRESAPSTPPPAPSPLARCEVEGHSSIPVVEFADAAVCPQQLSDDVHVALGTCYVKERSPQCLNCLVVDGSYFRMLVISHFPEVLEAYCVGFGPPKLKHVDARPLWEDLRQNKIPLLLVVGEKMLSLKRQLGKCSKKPIMGQGA</sequence>